<keyword evidence="6" id="KW-1185">Reference proteome</keyword>
<gene>
    <name evidence="5" type="ORF">RIL183_32561</name>
</gene>
<dbReference type="InterPro" id="IPR012334">
    <property type="entry name" value="Pectin_lyas_fold"/>
</dbReference>
<dbReference type="InterPro" id="IPR011050">
    <property type="entry name" value="Pectin_lyase_fold/virulence"/>
</dbReference>
<keyword evidence="3 4" id="KW-0326">Glycosidase</keyword>
<proteinExistence type="inferred from homology"/>
<evidence type="ECO:0000313" key="5">
    <source>
        <dbReference type="EMBL" id="CRL42793.1"/>
    </source>
</evidence>
<keyword evidence="2 4" id="KW-0378">Hydrolase</keyword>
<reference evidence="6" key="1">
    <citation type="submission" date="2015-05" db="EMBL/GenBank/DDBJ databases">
        <authorList>
            <consortium name="Pathogen Informatics"/>
        </authorList>
    </citation>
    <scope>NUCLEOTIDE SEQUENCE [LARGE SCALE GENOMIC DNA]</scope>
    <source>
        <strain evidence="6">L1-83</strain>
    </source>
</reference>
<evidence type="ECO:0000256" key="3">
    <source>
        <dbReference type="ARBA" id="ARBA00023295"/>
    </source>
</evidence>
<protein>
    <submittedName>
        <fullName evidence="5">Endopolygalacturonase</fullName>
    </submittedName>
</protein>
<evidence type="ECO:0000256" key="2">
    <source>
        <dbReference type="ARBA" id="ARBA00022801"/>
    </source>
</evidence>
<dbReference type="EMBL" id="CVRS01000108">
    <property type="protein sequence ID" value="CRL42793.1"/>
    <property type="molecule type" value="Genomic_DNA"/>
</dbReference>
<dbReference type="Gene3D" id="2.160.20.10">
    <property type="entry name" value="Single-stranded right-handed beta-helix, Pectin lyase-like"/>
    <property type="match status" value="1"/>
</dbReference>
<name>A0A0M6X160_9FIRM</name>
<dbReference type="OrthoDB" id="9795222at2"/>
<dbReference type="STRING" id="360807.ERS852392_00344"/>
<dbReference type="RefSeq" id="WP_055040383.1">
    <property type="nucleotide sequence ID" value="NZ_CVRS01000108.1"/>
</dbReference>
<dbReference type="PANTHER" id="PTHR31339:SF9">
    <property type="entry name" value="PLASMIN AND FIBRONECTIN-BINDING PROTEIN A"/>
    <property type="match status" value="1"/>
</dbReference>
<dbReference type="Proteomes" id="UP000049828">
    <property type="component" value="Unassembled WGS sequence"/>
</dbReference>
<comment type="similarity">
    <text evidence="1 4">Belongs to the glycosyl hydrolase 28 family.</text>
</comment>
<dbReference type="InterPro" id="IPR000743">
    <property type="entry name" value="Glyco_hydro_28"/>
</dbReference>
<dbReference type="GO" id="GO:0004650">
    <property type="term" value="F:polygalacturonase activity"/>
    <property type="evidence" value="ECO:0007669"/>
    <property type="project" value="InterPro"/>
</dbReference>
<dbReference type="InterPro" id="IPR051801">
    <property type="entry name" value="GH28_Enzymes"/>
</dbReference>
<sequence>MKDFENDLIYYPNPDPVKEPRFILKCVDELEKSTKYSVTCNGTERVVYHTDSFDYVVVVDNEAYDLEISIHTPYEKLEIRPSSFGIVPSVKGETVHIHLDEPRKFTVETDGGLHDALFVLCSHRIEKPADTTICFEKGKVYNVGVLTLKSNDTVYIEEGAVVSGCVYADHCDNISIVGNGIINGACWHLPDSNAHRFFIYAKWCNNVLLKGFTAVDGPSWHVVPAACDHVVIDDMNIMSRIVTGDGIDITSSQDVEVKNCFIRSTDDSICIKSQRLFEDPSTVRDVTKVRVHNNVIWNAEPGNAIELGYALQSEIHDLVFEDCDIIHCQYEGNMGGAAISIHQADGGHVHDIHYKNIRVEQAEQKLFDIKVLLCRYTEQLAKGEINDIYFDNIQVLNGDIPVSMIRGYQTPTEEVRVHDVHFDNITFMGNKCETWQDMRLVTELANDIYVNGVRTCRQMKF</sequence>
<organism evidence="5 6">
    <name type="scientific">Roseburia inulinivorans</name>
    <dbReference type="NCBI Taxonomy" id="360807"/>
    <lineage>
        <taxon>Bacteria</taxon>
        <taxon>Bacillati</taxon>
        <taxon>Bacillota</taxon>
        <taxon>Clostridia</taxon>
        <taxon>Lachnospirales</taxon>
        <taxon>Lachnospiraceae</taxon>
        <taxon>Roseburia</taxon>
    </lineage>
</organism>
<dbReference type="PANTHER" id="PTHR31339">
    <property type="entry name" value="PECTIN LYASE-RELATED"/>
    <property type="match status" value="1"/>
</dbReference>
<dbReference type="GO" id="GO:0005975">
    <property type="term" value="P:carbohydrate metabolic process"/>
    <property type="evidence" value="ECO:0007669"/>
    <property type="project" value="InterPro"/>
</dbReference>
<dbReference type="AlphaFoldDB" id="A0A0M6X160"/>
<evidence type="ECO:0000256" key="1">
    <source>
        <dbReference type="ARBA" id="ARBA00008834"/>
    </source>
</evidence>
<accession>A0A0M6X160</accession>
<evidence type="ECO:0000313" key="6">
    <source>
        <dbReference type="Proteomes" id="UP000049828"/>
    </source>
</evidence>
<evidence type="ECO:0000256" key="4">
    <source>
        <dbReference type="RuleBase" id="RU361169"/>
    </source>
</evidence>
<dbReference type="Pfam" id="PF00295">
    <property type="entry name" value="Glyco_hydro_28"/>
    <property type="match status" value="1"/>
</dbReference>
<dbReference type="SUPFAM" id="SSF51126">
    <property type="entry name" value="Pectin lyase-like"/>
    <property type="match status" value="1"/>
</dbReference>